<sequence length="480" mass="53880">MSRDCLEQFVSDCTAKFIPWSLILVLFTLMVIVLVFAGAKAEPVPRHIVHVFTGITFGVIGVWLIGLFYQHVKKKMRAEIRSPVFPSDRNTFGQAQVLEKQQQQQQQREDERRNALEVQAQPPQQQYTSQQQQQPQSRTGYGPRYDLEQQATRQRQPDNDPRPQSPDRQRHVPRTAGPRQMPHHGTRAPSRGRQLPGPCDARTNLDRPSSSIQQTPEHMIGTSRSRTRAASRPARHPASRSRRRDKRRSQSESTVASPTPPGGFDYRHPRSRTRDRRDDDAELFMTVPRARRNDVESLRDSVGPASPGAASMDTEERMAITVSYTMPTQRPREVETSRAQQLTSLKPHPLRVPKRSGAQPSAIDELPSQRGLPQPSTSRAGGGHDNAGPSRVAETEAWEARTESPVLPHRVPDQQQPQPQPAQTDVGDPPRRQPALTFDEMDVGSGREPLRNAWLTKATEGFKSALRPSKNGSSLASSRD</sequence>
<feature type="compositionally biased region" description="Low complexity" evidence="1">
    <location>
        <begin position="119"/>
        <end position="136"/>
    </location>
</feature>
<organism evidence="3 4">
    <name type="scientific">Colletotrichum sojae</name>
    <dbReference type="NCBI Taxonomy" id="2175907"/>
    <lineage>
        <taxon>Eukaryota</taxon>
        <taxon>Fungi</taxon>
        <taxon>Dikarya</taxon>
        <taxon>Ascomycota</taxon>
        <taxon>Pezizomycotina</taxon>
        <taxon>Sordariomycetes</taxon>
        <taxon>Hypocreomycetidae</taxon>
        <taxon>Glomerellales</taxon>
        <taxon>Glomerellaceae</taxon>
        <taxon>Colletotrichum</taxon>
        <taxon>Colletotrichum orchidearum species complex</taxon>
    </lineage>
</organism>
<keyword evidence="4" id="KW-1185">Reference proteome</keyword>
<keyword evidence="2" id="KW-0472">Membrane</keyword>
<dbReference type="AlphaFoldDB" id="A0A8H6N2P1"/>
<feature type="region of interest" description="Disordered" evidence="1">
    <location>
        <begin position="96"/>
        <end position="480"/>
    </location>
</feature>
<feature type="compositionally biased region" description="Low complexity" evidence="1">
    <location>
        <begin position="413"/>
        <end position="423"/>
    </location>
</feature>
<name>A0A8H6N2P1_9PEZI</name>
<feature type="compositionally biased region" description="Basic residues" evidence="1">
    <location>
        <begin position="225"/>
        <end position="247"/>
    </location>
</feature>
<feature type="transmembrane region" description="Helical" evidence="2">
    <location>
        <begin position="48"/>
        <end position="69"/>
    </location>
</feature>
<accession>A0A8H6N2P1</accession>
<feature type="compositionally biased region" description="Polar residues" evidence="1">
    <location>
        <begin position="206"/>
        <end position="216"/>
    </location>
</feature>
<comment type="caution">
    <text evidence="3">The sequence shown here is derived from an EMBL/GenBank/DDBJ whole genome shotgun (WGS) entry which is preliminary data.</text>
</comment>
<evidence type="ECO:0000256" key="2">
    <source>
        <dbReference type="SAM" id="Phobius"/>
    </source>
</evidence>
<keyword evidence="2" id="KW-0812">Transmembrane</keyword>
<feature type="compositionally biased region" description="Polar residues" evidence="1">
    <location>
        <begin position="470"/>
        <end position="480"/>
    </location>
</feature>
<reference evidence="3 4" key="1">
    <citation type="journal article" date="2020" name="Phytopathology">
        <title>Genome Sequence Resources of Colletotrichum truncatum, C. plurivorum, C. musicola, and C. sojae: Four Species Pathogenic to Soybean (Glycine max).</title>
        <authorList>
            <person name="Rogerio F."/>
            <person name="Boufleur T.R."/>
            <person name="Ciampi-Guillardi M."/>
            <person name="Sukno S.A."/>
            <person name="Thon M.R."/>
            <person name="Massola Junior N.S."/>
            <person name="Baroncelli R."/>
        </authorList>
    </citation>
    <scope>NUCLEOTIDE SEQUENCE [LARGE SCALE GENOMIC DNA]</scope>
    <source>
        <strain evidence="3 4">LFN0009</strain>
    </source>
</reference>
<dbReference type="EMBL" id="WIGN01000022">
    <property type="protein sequence ID" value="KAF6817321.1"/>
    <property type="molecule type" value="Genomic_DNA"/>
</dbReference>
<evidence type="ECO:0000256" key="1">
    <source>
        <dbReference type="SAM" id="MobiDB-lite"/>
    </source>
</evidence>
<feature type="compositionally biased region" description="Basic and acidic residues" evidence="1">
    <location>
        <begin position="155"/>
        <end position="170"/>
    </location>
</feature>
<keyword evidence="2" id="KW-1133">Transmembrane helix</keyword>
<gene>
    <name evidence="3" type="ORF">CSOJ01_02503</name>
</gene>
<dbReference type="Proteomes" id="UP000652219">
    <property type="component" value="Unassembled WGS sequence"/>
</dbReference>
<evidence type="ECO:0000313" key="3">
    <source>
        <dbReference type="EMBL" id="KAF6817321.1"/>
    </source>
</evidence>
<proteinExistence type="predicted"/>
<protein>
    <submittedName>
        <fullName evidence="3">Uncharacterized protein</fullName>
    </submittedName>
</protein>
<evidence type="ECO:0000313" key="4">
    <source>
        <dbReference type="Proteomes" id="UP000652219"/>
    </source>
</evidence>
<feature type="transmembrane region" description="Helical" evidence="2">
    <location>
        <begin position="17"/>
        <end position="36"/>
    </location>
</feature>